<comment type="catalytic activity">
    <reaction evidence="16">
        <text>a ubiquinone + n Na(+)(in) + NADH + H(+) = a ubiquinol + n Na(+)(out) + NAD(+)</text>
        <dbReference type="Rhea" id="RHEA:47748"/>
        <dbReference type="Rhea" id="RHEA-COMP:9565"/>
        <dbReference type="Rhea" id="RHEA-COMP:9566"/>
        <dbReference type="ChEBI" id="CHEBI:15378"/>
        <dbReference type="ChEBI" id="CHEBI:16389"/>
        <dbReference type="ChEBI" id="CHEBI:17976"/>
        <dbReference type="ChEBI" id="CHEBI:29101"/>
        <dbReference type="ChEBI" id="CHEBI:57540"/>
        <dbReference type="ChEBI" id="CHEBI:57945"/>
        <dbReference type="EC" id="7.2.1.1"/>
    </reaction>
</comment>
<dbReference type="GO" id="GO:0016655">
    <property type="term" value="F:oxidoreductase activity, acting on NAD(P)H, quinone or similar compound as acceptor"/>
    <property type="evidence" value="ECO:0007669"/>
    <property type="project" value="UniProtKB-UniRule"/>
</dbReference>
<keyword evidence="5 16" id="KW-0285">Flavoprotein</keyword>
<feature type="transmembrane region" description="Helical" evidence="16">
    <location>
        <begin position="277"/>
        <end position="297"/>
    </location>
</feature>
<protein>
    <recommendedName>
        <fullName evidence="16">Na(+)-translocating NADH-quinone reductase subunit B</fullName>
        <shortName evidence="16">Na(+)-NQR subunit B</shortName>
        <shortName evidence="16">Na(+)-translocating NQR subunit B</shortName>
        <ecNumber evidence="16">7.2.1.1</ecNumber>
    </recommendedName>
    <alternativeName>
        <fullName evidence="16">NQR complex subunit B</fullName>
    </alternativeName>
    <alternativeName>
        <fullName evidence="16">NQR-1 subunit B</fullName>
    </alternativeName>
</protein>
<dbReference type="PANTHER" id="PTHR30578:SF1">
    <property type="entry name" value="NA(+)-TRANSLOCATING NADH-QUINONE REDUCTASE SUBUNIT B"/>
    <property type="match status" value="1"/>
</dbReference>
<dbReference type="PANTHER" id="PTHR30578">
    <property type="entry name" value="ELECTRON TRANSPORT COMPLEX PROTEIN RNFD"/>
    <property type="match status" value="1"/>
</dbReference>
<comment type="function">
    <text evidence="16">NQR complex catalyzes the reduction of ubiquinone-1 to ubiquinol by two successive reactions, coupled with the transport of Na(+) ions from the cytoplasm to the periplasm. NqrA to NqrE are probably involved in the second step, the conversion of ubisemiquinone to ubiquinol.</text>
</comment>
<evidence type="ECO:0000256" key="11">
    <source>
        <dbReference type="ARBA" id="ARBA00023053"/>
    </source>
</evidence>
<evidence type="ECO:0000256" key="13">
    <source>
        <dbReference type="ARBA" id="ARBA00023075"/>
    </source>
</evidence>
<keyword evidence="1 16" id="KW-0813">Transport</keyword>
<feature type="transmembrane region" description="Helical" evidence="16">
    <location>
        <begin position="317"/>
        <end position="335"/>
    </location>
</feature>
<dbReference type="InterPro" id="IPR010966">
    <property type="entry name" value="NqrB"/>
</dbReference>
<dbReference type="HOGENOM" id="CLU_042020_1_1_10"/>
<accession>A0A0C5VWV4</accession>
<evidence type="ECO:0000256" key="15">
    <source>
        <dbReference type="ARBA" id="ARBA00023201"/>
    </source>
</evidence>
<feature type="transmembrane region" description="Helical" evidence="16">
    <location>
        <begin position="245"/>
        <end position="270"/>
    </location>
</feature>
<dbReference type="HAMAP" id="MF_00426">
    <property type="entry name" value="NqrB"/>
    <property type="match status" value="1"/>
</dbReference>
<keyword evidence="2 16" id="KW-1003">Cell membrane</keyword>
<evidence type="ECO:0000256" key="14">
    <source>
        <dbReference type="ARBA" id="ARBA00023136"/>
    </source>
</evidence>
<dbReference type="OrthoDB" id="9776359at2"/>
<dbReference type="GO" id="GO:0006814">
    <property type="term" value="P:sodium ion transport"/>
    <property type="evidence" value="ECO:0007669"/>
    <property type="project" value="UniProtKB-UniRule"/>
</dbReference>
<dbReference type="Pfam" id="PF03116">
    <property type="entry name" value="NQR2_RnfD_RnfE"/>
    <property type="match status" value="1"/>
</dbReference>
<dbReference type="PIRSF" id="PIRSF016055">
    <property type="entry name" value="NADH-UbQ_OxRdtase_B_su"/>
    <property type="match status" value="1"/>
</dbReference>
<keyword evidence="11 16" id="KW-0915">Sodium</keyword>
<dbReference type="KEGG" id="sze:AW14_08245"/>
<feature type="transmembrane region" description="Helical" evidence="16">
    <location>
        <begin position="53"/>
        <end position="73"/>
    </location>
</feature>
<proteinExistence type="inferred from homology"/>
<keyword evidence="14 16" id="KW-0472">Membrane</keyword>
<evidence type="ECO:0000256" key="8">
    <source>
        <dbReference type="ARBA" id="ARBA00022967"/>
    </source>
</evidence>
<evidence type="ECO:0000256" key="16">
    <source>
        <dbReference type="HAMAP-Rule" id="MF_00426"/>
    </source>
</evidence>
<dbReference type="GO" id="GO:0055085">
    <property type="term" value="P:transmembrane transport"/>
    <property type="evidence" value="ECO:0007669"/>
    <property type="project" value="InterPro"/>
</dbReference>
<evidence type="ECO:0000313" key="19">
    <source>
        <dbReference type="Proteomes" id="UP000032229"/>
    </source>
</evidence>
<evidence type="ECO:0000256" key="3">
    <source>
        <dbReference type="ARBA" id="ARBA00022519"/>
    </source>
</evidence>
<reference evidence="18 19" key="1">
    <citation type="submission" date="2014-02" db="EMBL/GenBank/DDBJ databases">
        <authorList>
            <person name="Young C.-C."/>
            <person name="Hameed A."/>
            <person name="Huang H.-C."/>
            <person name="Shahina M."/>
        </authorList>
    </citation>
    <scope>NUCLEOTIDE SEQUENCE [LARGE SCALE GENOMIC DNA]</scope>
    <source>
        <strain evidence="18 19">CC-SAMT-1</strain>
    </source>
</reference>
<evidence type="ECO:0000256" key="17">
    <source>
        <dbReference type="PIRSR" id="PIRSR016055-50"/>
    </source>
</evidence>
<dbReference type="EMBL" id="CP007202">
    <property type="protein sequence ID" value="AJR03611.1"/>
    <property type="molecule type" value="Genomic_DNA"/>
</dbReference>
<evidence type="ECO:0000256" key="5">
    <source>
        <dbReference type="ARBA" id="ARBA00022630"/>
    </source>
</evidence>
<keyword evidence="7 16" id="KW-0812">Transmembrane</keyword>
<comment type="subunit">
    <text evidence="16">Composed of six subunits; NqrA, NqrB, NqrC, NqrD, NqrE and NqrF.</text>
</comment>
<feature type="transmembrane region" description="Helical" evidence="16">
    <location>
        <begin position="141"/>
        <end position="166"/>
    </location>
</feature>
<keyword evidence="8 16" id="KW-1278">Translocase</keyword>
<keyword evidence="10 16" id="KW-0520">NAD</keyword>
<dbReference type="NCBIfam" id="TIGR01937">
    <property type="entry name" value="nqrB"/>
    <property type="match status" value="1"/>
</dbReference>
<dbReference type="EC" id="7.2.1.1" evidence="16"/>
<organism evidence="18 19">
    <name type="scientific">Siansivirga zeaxanthinifaciens CC-SAMT-1</name>
    <dbReference type="NCBI Taxonomy" id="1454006"/>
    <lineage>
        <taxon>Bacteria</taxon>
        <taxon>Pseudomonadati</taxon>
        <taxon>Bacteroidota</taxon>
        <taxon>Flavobacteriia</taxon>
        <taxon>Flavobacteriales</taxon>
        <taxon>Flavobacteriaceae</taxon>
        <taxon>Siansivirga</taxon>
    </lineage>
</organism>
<feature type="modified residue" description="FMN phosphoryl threonine" evidence="16 17">
    <location>
        <position position="227"/>
    </location>
</feature>
<keyword evidence="3" id="KW-0997">Cell inner membrane</keyword>
<dbReference type="GO" id="GO:0005886">
    <property type="term" value="C:plasma membrane"/>
    <property type="evidence" value="ECO:0007669"/>
    <property type="project" value="UniProtKB-SubCell"/>
</dbReference>
<gene>
    <name evidence="16" type="primary">nqrB</name>
    <name evidence="18" type="ORF">AW14_08245</name>
</gene>
<evidence type="ECO:0000313" key="18">
    <source>
        <dbReference type="EMBL" id="AJR03611.1"/>
    </source>
</evidence>
<evidence type="ECO:0000256" key="1">
    <source>
        <dbReference type="ARBA" id="ARBA00022448"/>
    </source>
</evidence>
<evidence type="ECO:0000256" key="4">
    <source>
        <dbReference type="ARBA" id="ARBA00022553"/>
    </source>
</evidence>
<evidence type="ECO:0000256" key="12">
    <source>
        <dbReference type="ARBA" id="ARBA00023065"/>
    </source>
</evidence>
<comment type="similarity">
    <text evidence="16">Belongs to the NqrB/RnfD family.</text>
</comment>
<evidence type="ECO:0000256" key="7">
    <source>
        <dbReference type="ARBA" id="ARBA00022692"/>
    </source>
</evidence>
<comment type="cofactor">
    <cofactor evidence="16 17">
        <name>FMN</name>
        <dbReference type="ChEBI" id="CHEBI:58210"/>
    </cofactor>
</comment>
<keyword evidence="4 16" id="KW-0597">Phosphoprotein</keyword>
<evidence type="ECO:0000256" key="2">
    <source>
        <dbReference type="ARBA" id="ARBA00022475"/>
    </source>
</evidence>
<keyword evidence="6 16" id="KW-0288">FMN</keyword>
<evidence type="ECO:0000256" key="6">
    <source>
        <dbReference type="ARBA" id="ARBA00022643"/>
    </source>
</evidence>
<dbReference type="GO" id="GO:0022904">
    <property type="term" value="P:respiratory electron transport chain"/>
    <property type="evidence" value="ECO:0007669"/>
    <property type="project" value="InterPro"/>
</dbReference>
<dbReference type="Proteomes" id="UP000032229">
    <property type="component" value="Chromosome"/>
</dbReference>
<feature type="transmembrane region" description="Helical" evidence="16">
    <location>
        <begin position="347"/>
        <end position="365"/>
    </location>
</feature>
<evidence type="ECO:0000256" key="9">
    <source>
        <dbReference type="ARBA" id="ARBA00022989"/>
    </source>
</evidence>
<dbReference type="PATRIC" id="fig|1454006.5.peg.1624"/>
<feature type="transmembrane region" description="Helical" evidence="16">
    <location>
        <begin position="371"/>
        <end position="391"/>
    </location>
</feature>
<keyword evidence="13 16" id="KW-0830">Ubiquinone</keyword>
<feature type="transmembrane region" description="Helical" evidence="16">
    <location>
        <begin position="111"/>
        <end position="129"/>
    </location>
</feature>
<name>A0A0C5VWV4_9FLAO</name>
<dbReference type="RefSeq" id="WP_044638341.1">
    <property type="nucleotide sequence ID" value="NZ_CP007202.1"/>
</dbReference>
<comment type="subcellular location">
    <subcellularLocation>
        <location evidence="16">Cell membrane</location>
        <topology evidence="16">Multi-pass membrane protein</topology>
    </subcellularLocation>
</comment>
<evidence type="ECO:0000256" key="10">
    <source>
        <dbReference type="ARBA" id="ARBA00023027"/>
    </source>
</evidence>
<dbReference type="AlphaFoldDB" id="A0A0C5VWV4"/>
<dbReference type="GO" id="GO:0010181">
    <property type="term" value="F:FMN binding"/>
    <property type="evidence" value="ECO:0007669"/>
    <property type="project" value="InterPro"/>
</dbReference>
<dbReference type="InterPro" id="IPR004338">
    <property type="entry name" value="NqrB/RnfD"/>
</dbReference>
<keyword evidence="15 16" id="KW-0739">Sodium transport</keyword>
<sequence>MGLKESLHSFKEKNKGKKWLPAFSALHTFLYLPNETTHGGTHIKAADDLKRTMNTVIMALIPCLIFGMFNAGYQHYLALGEIESANGFLGASFWTIDNLIVGLWQVLPLVVVSYGVGLGIEFLFAIIKGHEVEEGYLVTGMLVPLIVPVDIPLWMLAVAVAFGVVIGKEVFGGTGMNILNPALTIRAFLFFAYPTWMSGDKVWVHGAVERDRMIAAGQNLDAISGETILGAYAQGKSVVYDYWDMFWGLIPGSVGETSKFLIIIGALFLIFTKIGSWRIIVSTFVGALSMGLIFNFIVDSGWIAETSKFYGLMSVPFWQHLIIGSIMFGAVYMATDPVTASQTNKGKWIYGFLIGFISILIRVFNPAYPEGVFLAILLMNVFAPTIDHYVIQANVKSRMKRLKAKVA</sequence>
<keyword evidence="19" id="KW-1185">Reference proteome</keyword>
<keyword evidence="12 16" id="KW-0406">Ion transport</keyword>
<dbReference type="STRING" id="1454006.AW14_08245"/>
<dbReference type="NCBIfam" id="NF003756">
    <property type="entry name" value="PRK05349.1"/>
    <property type="match status" value="1"/>
</dbReference>
<keyword evidence="9 16" id="KW-1133">Transmembrane helix</keyword>